<feature type="non-terminal residue" evidence="1">
    <location>
        <position position="53"/>
    </location>
</feature>
<evidence type="ECO:0000313" key="1">
    <source>
        <dbReference type="EMBL" id="MCI44313.1"/>
    </source>
</evidence>
<organism evidence="1 2">
    <name type="scientific">Trifolium medium</name>
    <dbReference type="NCBI Taxonomy" id="97028"/>
    <lineage>
        <taxon>Eukaryota</taxon>
        <taxon>Viridiplantae</taxon>
        <taxon>Streptophyta</taxon>
        <taxon>Embryophyta</taxon>
        <taxon>Tracheophyta</taxon>
        <taxon>Spermatophyta</taxon>
        <taxon>Magnoliopsida</taxon>
        <taxon>eudicotyledons</taxon>
        <taxon>Gunneridae</taxon>
        <taxon>Pentapetalae</taxon>
        <taxon>rosids</taxon>
        <taxon>fabids</taxon>
        <taxon>Fabales</taxon>
        <taxon>Fabaceae</taxon>
        <taxon>Papilionoideae</taxon>
        <taxon>50 kb inversion clade</taxon>
        <taxon>NPAAA clade</taxon>
        <taxon>Hologalegina</taxon>
        <taxon>IRL clade</taxon>
        <taxon>Trifolieae</taxon>
        <taxon>Trifolium</taxon>
    </lineage>
</organism>
<dbReference type="Proteomes" id="UP000265520">
    <property type="component" value="Unassembled WGS sequence"/>
</dbReference>
<sequence>MSSPHVSSSRNSRKILHLVADLKGMLLEDLSYTVEDLEAARPFFRVIDRLERL</sequence>
<keyword evidence="2" id="KW-1185">Reference proteome</keyword>
<reference evidence="1 2" key="1">
    <citation type="journal article" date="2018" name="Front. Plant Sci.">
        <title>Red Clover (Trifolium pratense) and Zigzag Clover (T. medium) - A Picture of Genomic Similarities and Differences.</title>
        <authorList>
            <person name="Dluhosova J."/>
            <person name="Istvanek J."/>
            <person name="Nedelnik J."/>
            <person name="Repkova J."/>
        </authorList>
    </citation>
    <scope>NUCLEOTIDE SEQUENCE [LARGE SCALE GENOMIC DNA]</scope>
    <source>
        <strain evidence="2">cv. 10/8</strain>
        <tissue evidence="1">Leaf</tissue>
    </source>
</reference>
<dbReference type="AlphaFoldDB" id="A0A392S5U1"/>
<dbReference type="EMBL" id="LXQA010328947">
    <property type="protein sequence ID" value="MCI44313.1"/>
    <property type="molecule type" value="Genomic_DNA"/>
</dbReference>
<evidence type="ECO:0000313" key="2">
    <source>
        <dbReference type="Proteomes" id="UP000265520"/>
    </source>
</evidence>
<accession>A0A392S5U1</accession>
<protein>
    <submittedName>
        <fullName evidence="1">Uncharacterized protein</fullName>
    </submittedName>
</protein>
<name>A0A392S5U1_9FABA</name>
<comment type="caution">
    <text evidence="1">The sequence shown here is derived from an EMBL/GenBank/DDBJ whole genome shotgun (WGS) entry which is preliminary data.</text>
</comment>
<proteinExistence type="predicted"/>